<feature type="region of interest" description="Disordered" evidence="4">
    <location>
        <begin position="177"/>
        <end position="196"/>
    </location>
</feature>
<dbReference type="PANTHER" id="PTHR12214">
    <property type="entry name" value="GC-RICH SEQUENCE DNA-BINDING FACTOR"/>
    <property type="match status" value="1"/>
</dbReference>
<dbReference type="Proteomes" id="UP000308365">
    <property type="component" value="Unassembled WGS sequence"/>
</dbReference>
<evidence type="ECO:0000313" key="6">
    <source>
        <dbReference type="EMBL" id="TKC35234.1"/>
    </source>
</evidence>
<keyword evidence="3" id="KW-0539">Nucleus</keyword>
<dbReference type="GO" id="GO:0003677">
    <property type="term" value="F:DNA binding"/>
    <property type="evidence" value="ECO:0007669"/>
    <property type="project" value="InterPro"/>
</dbReference>
<evidence type="ECO:0000256" key="3">
    <source>
        <dbReference type="ARBA" id="ARBA00023242"/>
    </source>
</evidence>
<reference evidence="7" key="1">
    <citation type="journal article" date="2019" name="IScience">
        <title>Narwhal Genome Reveals Long-Term Low Genetic Diversity despite Current Large Abundance Size.</title>
        <authorList>
            <person name="Westbury M.V."/>
            <person name="Petersen B."/>
            <person name="Garde E."/>
            <person name="Heide-Jorgensen M.P."/>
            <person name="Lorenzen E.D."/>
        </authorList>
    </citation>
    <scope>NUCLEOTIDE SEQUENCE [LARGE SCALE GENOMIC DNA]</scope>
</reference>
<dbReference type="GO" id="GO:0000398">
    <property type="term" value="P:mRNA splicing, via spliceosome"/>
    <property type="evidence" value="ECO:0007669"/>
    <property type="project" value="InterPro"/>
</dbReference>
<dbReference type="PANTHER" id="PTHR12214:SF4">
    <property type="entry name" value="INTRON LARGE COMPLEX COMPONENT GCFC2"/>
    <property type="match status" value="1"/>
</dbReference>
<dbReference type="AlphaFoldDB" id="A0A4U1EG90"/>
<evidence type="ECO:0000313" key="7">
    <source>
        <dbReference type="Proteomes" id="UP000308365"/>
    </source>
</evidence>
<evidence type="ECO:0000256" key="4">
    <source>
        <dbReference type="SAM" id="MobiDB-lite"/>
    </source>
</evidence>
<organism evidence="6 7">
    <name type="scientific">Monodon monoceros</name>
    <name type="common">Narwhal</name>
    <name type="synonym">Ceratodon monodon</name>
    <dbReference type="NCBI Taxonomy" id="40151"/>
    <lineage>
        <taxon>Eukaryota</taxon>
        <taxon>Metazoa</taxon>
        <taxon>Chordata</taxon>
        <taxon>Craniata</taxon>
        <taxon>Vertebrata</taxon>
        <taxon>Euteleostomi</taxon>
        <taxon>Mammalia</taxon>
        <taxon>Eutheria</taxon>
        <taxon>Laurasiatheria</taxon>
        <taxon>Artiodactyla</taxon>
        <taxon>Whippomorpha</taxon>
        <taxon>Cetacea</taxon>
        <taxon>Odontoceti</taxon>
        <taxon>Monodontidae</taxon>
        <taxon>Monodon</taxon>
    </lineage>
</organism>
<dbReference type="GO" id="GO:0005634">
    <property type="term" value="C:nucleus"/>
    <property type="evidence" value="ECO:0007669"/>
    <property type="project" value="UniProtKB-SubCell"/>
</dbReference>
<comment type="caution">
    <text evidence="6">The sequence shown here is derived from an EMBL/GenBank/DDBJ whole genome shotgun (WGS) entry which is preliminary data.</text>
</comment>
<dbReference type="EMBL" id="RWIC01001590">
    <property type="protein sequence ID" value="TKC35234.1"/>
    <property type="molecule type" value="Genomic_DNA"/>
</dbReference>
<dbReference type="InterPro" id="IPR022783">
    <property type="entry name" value="GCFC_dom"/>
</dbReference>
<comment type="similarity">
    <text evidence="2">Belongs to the GCF family.</text>
</comment>
<feature type="non-terminal residue" evidence="6">
    <location>
        <position position="1"/>
    </location>
</feature>
<dbReference type="Pfam" id="PF07842">
    <property type="entry name" value="GCFC"/>
    <property type="match status" value="1"/>
</dbReference>
<gene>
    <name evidence="6" type="ORF">EI555_000491</name>
</gene>
<evidence type="ECO:0000259" key="5">
    <source>
        <dbReference type="Pfam" id="PF07842"/>
    </source>
</evidence>
<comment type="subcellular location">
    <subcellularLocation>
        <location evidence="1">Nucleus</location>
    </subcellularLocation>
</comment>
<proteinExistence type="inferred from homology"/>
<evidence type="ECO:0000256" key="1">
    <source>
        <dbReference type="ARBA" id="ARBA00004123"/>
    </source>
</evidence>
<dbReference type="InterPro" id="IPR012890">
    <property type="entry name" value="GCFC2-like"/>
</dbReference>
<evidence type="ECO:0000256" key="2">
    <source>
        <dbReference type="ARBA" id="ARBA00010801"/>
    </source>
</evidence>
<accession>A0A4U1EG90</accession>
<name>A0A4U1EG90_MONMO</name>
<sequence length="577" mass="67088">GQDIDLSHSTESQTVKKFDASISFPPVNLEIIKKQLNTRLTLLQDTHRSHLREYEKYIQDVKSSKSTIQNLENSSNQVLNFKFYKSMKVYVENLIDCLDKKIINIQEIESAMHALLVKQAMIFMKRRQDELKHESAYLQQLSRKAETSTNTSLAIDEKTQWILEEIESRRAQRRQARVLSGNCTQQEGTSSDDELSSADMMDFQKSQGDILQDHKKIFEDVHDDFCNIQNILLKFQQWREKFPDSYYEAFISLCIPKLLNPLIRFQLIDWNPLKFDSIGLKQMPWFTAIEEFIDGSMEDSKKEDSSDKKILSTVISKTIIPRLTDFVEFIWDPLSTSQTTNLITQSRMIFEEHSTCENEVINKGKQDLLKPIVSRMKKAIDDDVFIPLYPERMEELYGKKRKELLSLLVNVNPEEMPACKNSPPVSAVENRMSPHSKFQERQFWSGLKLFRNILLWNELLPEDTLQELGLGKLLNRYLIIALLNAIPGPDVVKKCNQIAACLPEKWFQNSAMRTSIPQLENFIQFLLQSARKLSTSEIRDEVKEIILILVKIKALNQAESFIEEYHLDHLKSVIKEV</sequence>
<feature type="domain" description="GCF C-terminal" evidence="5">
    <location>
        <begin position="229"/>
        <end position="478"/>
    </location>
</feature>
<protein>
    <recommendedName>
        <fullName evidence="5">GCF C-terminal domain-containing protein</fullName>
    </recommendedName>
</protein>